<name>A0A7H2BCX6_9MICC</name>
<reference evidence="7 8" key="1">
    <citation type="submission" date="2020-09" db="EMBL/GenBank/DDBJ databases">
        <title>Investigation of environmental microbes.</title>
        <authorList>
            <person name="Ou Y."/>
            <person name="Kang Q."/>
        </authorList>
    </citation>
    <scope>NUCLEOTIDE SEQUENCE [LARGE SCALE GENOMIC DNA]</scope>
    <source>
        <strain evidence="7 8">KJZ-14</strain>
    </source>
</reference>
<comment type="similarity">
    <text evidence="2">Belongs to the TspO/BZRP family.</text>
</comment>
<protein>
    <submittedName>
        <fullName evidence="7">Tryptophan-rich sensory protein</fullName>
    </submittedName>
</protein>
<evidence type="ECO:0000313" key="8">
    <source>
        <dbReference type="Proteomes" id="UP000516404"/>
    </source>
</evidence>
<keyword evidence="4 6" id="KW-1133">Transmembrane helix</keyword>
<dbReference type="GO" id="GO:0033013">
    <property type="term" value="P:tetrapyrrole metabolic process"/>
    <property type="evidence" value="ECO:0007669"/>
    <property type="project" value="UniProtKB-ARBA"/>
</dbReference>
<evidence type="ECO:0000256" key="4">
    <source>
        <dbReference type="ARBA" id="ARBA00022989"/>
    </source>
</evidence>
<comment type="subcellular location">
    <subcellularLocation>
        <location evidence="1">Membrane</location>
        <topology evidence="1">Multi-pass membrane protein</topology>
    </subcellularLocation>
</comment>
<keyword evidence="3 6" id="KW-0812">Transmembrane</keyword>
<dbReference type="GeneID" id="96624560"/>
<evidence type="ECO:0000313" key="7">
    <source>
        <dbReference type="EMBL" id="QNV37522.1"/>
    </source>
</evidence>
<dbReference type="KEGG" id="rter:IDM49_09950"/>
<dbReference type="Gene3D" id="1.20.1260.100">
    <property type="entry name" value="TspO/MBR protein"/>
    <property type="match status" value="1"/>
</dbReference>
<dbReference type="PANTHER" id="PTHR10057">
    <property type="entry name" value="PERIPHERAL-TYPE BENZODIAZEPINE RECEPTOR"/>
    <property type="match status" value="1"/>
</dbReference>
<evidence type="ECO:0000256" key="6">
    <source>
        <dbReference type="SAM" id="Phobius"/>
    </source>
</evidence>
<sequence>MPSFTPYIATTAGTVACAVAGSIASDPNSLYYKSLKKPDWNPPNQVFPIAWTALYTDIAATSGLVLSQLKQRGRKKDARAYSIALATNLVLNASWSYTFFRSHNMGLAALHAGVLAVSSADLVRRTATVSTPAAAALAPYAGWTGFATALSTKFWQLNK</sequence>
<dbReference type="InterPro" id="IPR038330">
    <property type="entry name" value="TspO/MBR-related_sf"/>
</dbReference>
<dbReference type="InterPro" id="IPR004307">
    <property type="entry name" value="TspO_MBR"/>
</dbReference>
<dbReference type="PANTHER" id="PTHR10057:SF0">
    <property type="entry name" value="TRANSLOCATOR PROTEIN"/>
    <property type="match status" value="1"/>
</dbReference>
<dbReference type="AlphaFoldDB" id="A0A7H2BCX6"/>
<feature type="transmembrane region" description="Helical" evidence="6">
    <location>
        <begin position="78"/>
        <end position="99"/>
    </location>
</feature>
<accession>A0A7H2BCX6</accession>
<feature type="transmembrane region" description="Helical" evidence="6">
    <location>
        <begin position="48"/>
        <end position="66"/>
    </location>
</feature>
<dbReference type="Pfam" id="PF03073">
    <property type="entry name" value="TspO_MBR"/>
    <property type="match status" value="1"/>
</dbReference>
<dbReference type="FunFam" id="1.20.1260.100:FF:000001">
    <property type="entry name" value="translocator protein 2"/>
    <property type="match status" value="1"/>
</dbReference>
<dbReference type="GO" id="GO:0016020">
    <property type="term" value="C:membrane"/>
    <property type="evidence" value="ECO:0007669"/>
    <property type="project" value="UniProtKB-SubCell"/>
</dbReference>
<evidence type="ECO:0000256" key="5">
    <source>
        <dbReference type="ARBA" id="ARBA00023136"/>
    </source>
</evidence>
<evidence type="ECO:0000256" key="1">
    <source>
        <dbReference type="ARBA" id="ARBA00004141"/>
    </source>
</evidence>
<gene>
    <name evidence="7" type="ORF">IDM49_09950</name>
</gene>
<proteinExistence type="inferred from homology"/>
<dbReference type="CDD" id="cd15904">
    <property type="entry name" value="TSPO_MBR"/>
    <property type="match status" value="1"/>
</dbReference>
<keyword evidence="8" id="KW-1185">Reference proteome</keyword>
<dbReference type="PIRSF" id="PIRSF005859">
    <property type="entry name" value="PBR"/>
    <property type="match status" value="1"/>
</dbReference>
<dbReference type="Proteomes" id="UP000516404">
    <property type="component" value="Chromosome"/>
</dbReference>
<dbReference type="EMBL" id="CP061539">
    <property type="protein sequence ID" value="QNV37522.1"/>
    <property type="molecule type" value="Genomic_DNA"/>
</dbReference>
<dbReference type="RefSeq" id="WP_168614187.1">
    <property type="nucleotide sequence ID" value="NZ_BAAAOX010000016.1"/>
</dbReference>
<evidence type="ECO:0000256" key="3">
    <source>
        <dbReference type="ARBA" id="ARBA00022692"/>
    </source>
</evidence>
<keyword evidence="5 6" id="KW-0472">Membrane</keyword>
<organism evidence="7 8">
    <name type="scientific">Rothia terrae</name>
    <dbReference type="NCBI Taxonomy" id="396015"/>
    <lineage>
        <taxon>Bacteria</taxon>
        <taxon>Bacillati</taxon>
        <taxon>Actinomycetota</taxon>
        <taxon>Actinomycetes</taxon>
        <taxon>Micrococcales</taxon>
        <taxon>Micrococcaceae</taxon>
        <taxon>Rothia</taxon>
    </lineage>
</organism>
<evidence type="ECO:0000256" key="2">
    <source>
        <dbReference type="ARBA" id="ARBA00007524"/>
    </source>
</evidence>